<dbReference type="InterPro" id="IPR000668">
    <property type="entry name" value="Peptidase_C1A_C"/>
</dbReference>
<feature type="region of interest" description="Disordered" evidence="3">
    <location>
        <begin position="368"/>
        <end position="390"/>
    </location>
</feature>
<sequence>MAAGEEIDAQISRENARKGAMKANKKKPKSNMNTYIAIGIFGGIMAIVIGILIFNPEVPLHLTPAVDSTFIESQNALKLGYTLKENTYFKDWNLKDVTQASQTYISQQAKTLTPCQTYLNEGGLVPDHYDVREEFPHCMSDIYVQGNCSSSYALAVASSLSERFCIHSQGAVLVNLSGQDLVSCDKKNNGCTQGNIDSVWNYIRDVGLVESKVFPYTSKDLTAPGCPEKLEDATFKVSEFCASATEAALMREIKKNGPVVGIMQVFTDFLVYGGGVYRPHIAATKVKGAHAVEVLGWGTDENQQPYWIIKNSWGPEWGEKGYAKIARNVKEISLEDFVVTGTPFISTESAKPTGIPVEVEDIEDLNAQKKDEPEIVKIEEKPKTETKASQ</sequence>
<dbReference type="InterPro" id="IPR013128">
    <property type="entry name" value="Peptidase_C1A"/>
</dbReference>
<comment type="similarity">
    <text evidence="1">Belongs to the peptidase C1 family.</text>
</comment>
<evidence type="ECO:0000259" key="5">
    <source>
        <dbReference type="SMART" id="SM00645"/>
    </source>
</evidence>
<evidence type="ECO:0000256" key="1">
    <source>
        <dbReference type="ARBA" id="ARBA00008455"/>
    </source>
</evidence>
<dbReference type="Gene3D" id="3.90.70.10">
    <property type="entry name" value="Cysteine proteinases"/>
    <property type="match status" value="1"/>
</dbReference>
<name>A0AAU9JB82_9CILI</name>
<evidence type="ECO:0000313" key="6">
    <source>
        <dbReference type="EMBL" id="CAG9323468.1"/>
    </source>
</evidence>
<dbReference type="Pfam" id="PF00112">
    <property type="entry name" value="Peptidase_C1"/>
    <property type="match status" value="1"/>
</dbReference>
<protein>
    <recommendedName>
        <fullName evidence="5">Peptidase C1A papain C-terminal domain-containing protein</fullName>
    </recommendedName>
</protein>
<dbReference type="Proteomes" id="UP001162131">
    <property type="component" value="Unassembled WGS sequence"/>
</dbReference>
<dbReference type="PANTHER" id="PTHR12411">
    <property type="entry name" value="CYSTEINE PROTEASE FAMILY C1-RELATED"/>
    <property type="match status" value="1"/>
</dbReference>
<feature type="transmembrane region" description="Helical" evidence="4">
    <location>
        <begin position="35"/>
        <end position="54"/>
    </location>
</feature>
<dbReference type="AlphaFoldDB" id="A0AAU9JB82"/>
<gene>
    <name evidence="6" type="ORF">BSTOLATCC_MIC34118</name>
</gene>
<dbReference type="SUPFAM" id="SSF54001">
    <property type="entry name" value="Cysteine proteinases"/>
    <property type="match status" value="1"/>
</dbReference>
<evidence type="ECO:0000256" key="2">
    <source>
        <dbReference type="ARBA" id="ARBA00023145"/>
    </source>
</evidence>
<dbReference type="SMART" id="SM00645">
    <property type="entry name" value="Pept_C1"/>
    <property type="match status" value="1"/>
</dbReference>
<dbReference type="PROSITE" id="PS00639">
    <property type="entry name" value="THIOL_PROTEASE_HIS"/>
    <property type="match status" value="1"/>
</dbReference>
<reference evidence="6" key="1">
    <citation type="submission" date="2021-09" db="EMBL/GenBank/DDBJ databases">
        <authorList>
            <consortium name="AG Swart"/>
            <person name="Singh M."/>
            <person name="Singh A."/>
            <person name="Seah K."/>
            <person name="Emmerich C."/>
        </authorList>
    </citation>
    <scope>NUCLEOTIDE SEQUENCE</scope>
    <source>
        <strain evidence="6">ATCC30299</strain>
    </source>
</reference>
<proteinExistence type="inferred from homology"/>
<keyword evidence="4" id="KW-0472">Membrane</keyword>
<organism evidence="6 7">
    <name type="scientific">Blepharisma stoltei</name>
    <dbReference type="NCBI Taxonomy" id="1481888"/>
    <lineage>
        <taxon>Eukaryota</taxon>
        <taxon>Sar</taxon>
        <taxon>Alveolata</taxon>
        <taxon>Ciliophora</taxon>
        <taxon>Postciliodesmatophora</taxon>
        <taxon>Heterotrichea</taxon>
        <taxon>Heterotrichida</taxon>
        <taxon>Blepharismidae</taxon>
        <taxon>Blepharisma</taxon>
    </lineage>
</organism>
<dbReference type="GO" id="GO:0006508">
    <property type="term" value="P:proteolysis"/>
    <property type="evidence" value="ECO:0007669"/>
    <property type="project" value="InterPro"/>
</dbReference>
<comment type="caution">
    <text evidence="6">The sequence shown here is derived from an EMBL/GenBank/DDBJ whole genome shotgun (WGS) entry which is preliminary data.</text>
</comment>
<keyword evidence="2" id="KW-0865">Zymogen</keyword>
<feature type="domain" description="Peptidase C1A papain C-terminal" evidence="5">
    <location>
        <begin position="125"/>
        <end position="342"/>
    </location>
</feature>
<accession>A0AAU9JB82</accession>
<dbReference type="GO" id="GO:0008234">
    <property type="term" value="F:cysteine-type peptidase activity"/>
    <property type="evidence" value="ECO:0007669"/>
    <property type="project" value="InterPro"/>
</dbReference>
<evidence type="ECO:0000313" key="7">
    <source>
        <dbReference type="Proteomes" id="UP001162131"/>
    </source>
</evidence>
<dbReference type="EMBL" id="CAJZBQ010000034">
    <property type="protein sequence ID" value="CAG9323468.1"/>
    <property type="molecule type" value="Genomic_DNA"/>
</dbReference>
<evidence type="ECO:0000256" key="3">
    <source>
        <dbReference type="SAM" id="MobiDB-lite"/>
    </source>
</evidence>
<dbReference type="InterPro" id="IPR038765">
    <property type="entry name" value="Papain-like_cys_pep_sf"/>
</dbReference>
<evidence type="ECO:0000256" key="4">
    <source>
        <dbReference type="SAM" id="Phobius"/>
    </source>
</evidence>
<dbReference type="InterPro" id="IPR025660">
    <property type="entry name" value="Pept_his_AS"/>
</dbReference>
<keyword evidence="4" id="KW-1133">Transmembrane helix</keyword>
<keyword evidence="4" id="KW-0812">Transmembrane</keyword>
<keyword evidence="7" id="KW-1185">Reference proteome</keyword>